<organism evidence="1 2">
    <name type="scientific">Halorubrum ruber</name>
    <dbReference type="NCBI Taxonomy" id="2982524"/>
    <lineage>
        <taxon>Archaea</taxon>
        <taxon>Methanobacteriati</taxon>
        <taxon>Methanobacteriota</taxon>
        <taxon>Stenosarchaea group</taxon>
        <taxon>Halobacteria</taxon>
        <taxon>Halobacteriales</taxon>
        <taxon>Haloferacaceae</taxon>
        <taxon>Halorubrum</taxon>
    </lineage>
</organism>
<dbReference type="EMBL" id="CP073695">
    <property type="protein sequence ID" value="QUO49045.1"/>
    <property type="molecule type" value="Genomic_DNA"/>
</dbReference>
<name>A0A8T8LQD8_9EURY</name>
<evidence type="ECO:0000313" key="1">
    <source>
        <dbReference type="EMBL" id="QUO49045.1"/>
    </source>
</evidence>
<dbReference type="RefSeq" id="WP_082224278.1">
    <property type="nucleotide sequence ID" value="NZ_CP073695.1"/>
</dbReference>
<dbReference type="Proteomes" id="UP000679341">
    <property type="component" value="Chromosome"/>
</dbReference>
<proteinExistence type="predicted"/>
<sequence length="67" mass="7069">MSDRSAQRACARFPAGALEVVSVDPRSGIYKRAAGALEVVFVDLLAVIYKRAAGALEIVTAPSATYK</sequence>
<protein>
    <submittedName>
        <fullName evidence="1">Uncharacterized protein</fullName>
    </submittedName>
</protein>
<dbReference type="GeneID" id="64827244"/>
<dbReference type="AlphaFoldDB" id="A0A8T8LQD8"/>
<dbReference type="KEGG" id="hss:J7656_06850"/>
<reference evidence="1 2" key="1">
    <citation type="submission" date="2021-03" db="EMBL/GenBank/DDBJ databases">
        <title>Halorubrum sodomense MBLA0099, Whole genome shotgun sequencing.</title>
        <authorList>
            <person name="Seo M.-J."/>
            <person name="Cho E.-S."/>
            <person name="Hwang C.Y."/>
        </authorList>
    </citation>
    <scope>NUCLEOTIDE SEQUENCE [LARGE SCALE GENOMIC DNA]</scope>
    <source>
        <strain evidence="1 2">MBLA0099</strain>
    </source>
</reference>
<keyword evidence="2" id="KW-1185">Reference proteome</keyword>
<evidence type="ECO:0000313" key="2">
    <source>
        <dbReference type="Proteomes" id="UP000679341"/>
    </source>
</evidence>
<gene>
    <name evidence="1" type="ORF">J7656_06850</name>
</gene>
<accession>A0A8T8LQD8</accession>